<dbReference type="Proteomes" id="UP000549695">
    <property type="component" value="Unassembled WGS sequence"/>
</dbReference>
<dbReference type="GeneID" id="98054284"/>
<evidence type="ECO:0000256" key="1">
    <source>
        <dbReference type="SAM" id="MobiDB-lite"/>
    </source>
</evidence>
<organism evidence="2 3">
    <name type="scientific">Pseudonocardia alni</name>
    <name type="common">Amycolata alni</name>
    <dbReference type="NCBI Taxonomy" id="33907"/>
    <lineage>
        <taxon>Bacteria</taxon>
        <taxon>Bacillati</taxon>
        <taxon>Actinomycetota</taxon>
        <taxon>Actinomycetes</taxon>
        <taxon>Pseudonocardiales</taxon>
        <taxon>Pseudonocardiaceae</taxon>
        <taxon>Pseudonocardia</taxon>
    </lineage>
</organism>
<feature type="region of interest" description="Disordered" evidence="1">
    <location>
        <begin position="89"/>
        <end position="131"/>
    </location>
</feature>
<dbReference type="EMBL" id="JACCCZ010000001">
    <property type="protein sequence ID" value="NYG04325.1"/>
    <property type="molecule type" value="Genomic_DNA"/>
</dbReference>
<evidence type="ECO:0000313" key="3">
    <source>
        <dbReference type="Proteomes" id="UP000549695"/>
    </source>
</evidence>
<feature type="compositionally biased region" description="Low complexity" evidence="1">
    <location>
        <begin position="91"/>
        <end position="103"/>
    </location>
</feature>
<comment type="caution">
    <text evidence="2">The sequence shown here is derived from an EMBL/GenBank/DDBJ whole genome shotgun (WGS) entry which is preliminary data.</text>
</comment>
<name>A0A852WDG5_PSEA5</name>
<protein>
    <submittedName>
        <fullName evidence="2">Uncharacterized protein</fullName>
    </submittedName>
</protein>
<dbReference type="RefSeq" id="WP_179762205.1">
    <property type="nucleotide sequence ID" value="NZ_JACCCZ010000001.1"/>
</dbReference>
<keyword evidence="3" id="KW-1185">Reference proteome</keyword>
<dbReference type="AlphaFoldDB" id="A0A852WDG5"/>
<accession>A0A852WDG5</accession>
<gene>
    <name evidence="2" type="ORF">HDA37_004610</name>
</gene>
<proteinExistence type="predicted"/>
<evidence type="ECO:0000313" key="2">
    <source>
        <dbReference type="EMBL" id="NYG04325.1"/>
    </source>
</evidence>
<sequence length="131" mass="14623">MTHVIGERREDRSRAMSELMTTDHDRHPRSCCMWVLLSRHLRTWAIFAIAVPLLSRVLGALGRAIERRHGPSALTHVLTWAQRLLARRARGPLATGTTPPGTGDRTHGIHAPAPDRSPQQPQPRPVTDTQP</sequence>
<reference evidence="2 3" key="1">
    <citation type="submission" date="2020-07" db="EMBL/GenBank/DDBJ databases">
        <title>Sequencing the genomes of 1000 actinobacteria strains.</title>
        <authorList>
            <person name="Klenk H.-P."/>
        </authorList>
    </citation>
    <scope>NUCLEOTIDE SEQUENCE [LARGE SCALE GENOMIC DNA]</scope>
    <source>
        <strain evidence="2 3">DSM 44749</strain>
    </source>
</reference>